<evidence type="ECO:0008006" key="3">
    <source>
        <dbReference type="Google" id="ProtNLM"/>
    </source>
</evidence>
<sequence>MDKASGEGDAVGSRVPTLEDAVRWVLGQPAPARSLSELLDLASVGIVLHAWRNSPLEDAHASDWCPLSDGEMMRTNAATTRVVREFLMTFLANALDVSVPRPTSSAPLAVHDTVADADALASEDLDEFDDADLLVEELLGPLHVALVRRVLPCGHTVAEATGEFFDELDDHVAQELDTFAYVTETYGLRAALYLKAIAGTSQQWWLTPAWPGTVAALRIVLADSGHRHWDIGGYPELSTWPDRCADIDQLVDVLYAGPDRLTAAEARWCVQQAGIGFVRHQVE</sequence>
<evidence type="ECO:0000313" key="2">
    <source>
        <dbReference type="Proteomes" id="UP001596337"/>
    </source>
</evidence>
<dbReference type="EMBL" id="JBHSXX010000001">
    <property type="protein sequence ID" value="MFC6869149.1"/>
    <property type="molecule type" value="Genomic_DNA"/>
</dbReference>
<proteinExistence type="predicted"/>
<evidence type="ECO:0000313" key="1">
    <source>
        <dbReference type="EMBL" id="MFC6869149.1"/>
    </source>
</evidence>
<keyword evidence="2" id="KW-1185">Reference proteome</keyword>
<comment type="caution">
    <text evidence="1">The sequence shown here is derived from an EMBL/GenBank/DDBJ whole genome shotgun (WGS) entry which is preliminary data.</text>
</comment>
<organism evidence="1 2">
    <name type="scientific">Haloechinothrix salitolerans</name>
    <dbReference type="NCBI Taxonomy" id="926830"/>
    <lineage>
        <taxon>Bacteria</taxon>
        <taxon>Bacillati</taxon>
        <taxon>Actinomycetota</taxon>
        <taxon>Actinomycetes</taxon>
        <taxon>Pseudonocardiales</taxon>
        <taxon>Pseudonocardiaceae</taxon>
        <taxon>Haloechinothrix</taxon>
    </lineage>
</organism>
<accession>A0ABW2C2Z8</accession>
<reference evidence="2" key="1">
    <citation type="journal article" date="2019" name="Int. J. Syst. Evol. Microbiol.">
        <title>The Global Catalogue of Microorganisms (GCM) 10K type strain sequencing project: providing services to taxonomists for standard genome sequencing and annotation.</title>
        <authorList>
            <consortium name="The Broad Institute Genomics Platform"/>
            <consortium name="The Broad Institute Genome Sequencing Center for Infectious Disease"/>
            <person name="Wu L."/>
            <person name="Ma J."/>
        </authorList>
    </citation>
    <scope>NUCLEOTIDE SEQUENCE [LARGE SCALE GENOMIC DNA]</scope>
    <source>
        <strain evidence="2">KCTC 32255</strain>
    </source>
</reference>
<protein>
    <recommendedName>
        <fullName evidence="3">DUF4253 domain-containing protein</fullName>
    </recommendedName>
</protein>
<name>A0ABW2C2Z8_9PSEU</name>
<gene>
    <name evidence="1" type="ORF">ACFQGD_18560</name>
</gene>
<dbReference type="RefSeq" id="WP_345393387.1">
    <property type="nucleotide sequence ID" value="NZ_BAABLA010000019.1"/>
</dbReference>
<dbReference type="Proteomes" id="UP001596337">
    <property type="component" value="Unassembled WGS sequence"/>
</dbReference>